<evidence type="ECO:0000256" key="6">
    <source>
        <dbReference type="ARBA" id="ARBA00023180"/>
    </source>
</evidence>
<dbReference type="AlphaFoldDB" id="A0A1J0RD11"/>
<organism evidence="10">
    <name type="scientific">Trypanosoma brucei</name>
    <dbReference type="NCBI Taxonomy" id="5691"/>
    <lineage>
        <taxon>Eukaryota</taxon>
        <taxon>Discoba</taxon>
        <taxon>Euglenozoa</taxon>
        <taxon>Kinetoplastea</taxon>
        <taxon>Metakinetoplastina</taxon>
        <taxon>Trypanosomatida</taxon>
        <taxon>Trypanosomatidae</taxon>
        <taxon>Trypanosoma</taxon>
    </lineage>
</organism>
<protein>
    <submittedName>
        <fullName evidence="10">Variant surface glycoprotein 1125.5720</fullName>
    </submittedName>
</protein>
<keyword evidence="6" id="KW-0325">Glycoprotein</keyword>
<evidence type="ECO:0000256" key="4">
    <source>
        <dbReference type="ARBA" id="ARBA00022622"/>
    </source>
</evidence>
<keyword evidence="7" id="KW-0449">Lipoprotein</keyword>
<evidence type="ECO:0000256" key="2">
    <source>
        <dbReference type="ARBA" id="ARBA00004609"/>
    </source>
</evidence>
<keyword evidence="3" id="KW-1003">Cell membrane</keyword>
<keyword evidence="4" id="KW-0336">GPI-anchor</keyword>
<feature type="domain" description="Trypanosome variant surface glycoprotein C-terminal" evidence="9">
    <location>
        <begin position="159"/>
        <end position="257"/>
    </location>
</feature>
<comment type="function">
    <text evidence="1">VSG forms a coat on the surface of the parasite. The trypanosome evades the immune response of the host by expressing a series of antigenically distinct VSGs from an estimated 1000 VSG genes.</text>
</comment>
<evidence type="ECO:0000256" key="5">
    <source>
        <dbReference type="ARBA" id="ARBA00023136"/>
    </source>
</evidence>
<evidence type="ECO:0000259" key="9">
    <source>
        <dbReference type="Pfam" id="PF10659"/>
    </source>
</evidence>
<comment type="subcellular location">
    <subcellularLocation>
        <location evidence="2">Cell membrane</location>
        <topology evidence="2">Lipid-anchor</topology>
        <topology evidence="2">GPI-anchor</topology>
    </subcellularLocation>
</comment>
<dbReference type="SUPFAM" id="SSF58087">
    <property type="entry name" value="Variant surface glycoprotein (N-terminal domain)"/>
    <property type="match status" value="1"/>
</dbReference>
<dbReference type="GO" id="GO:0005886">
    <property type="term" value="C:plasma membrane"/>
    <property type="evidence" value="ECO:0007669"/>
    <property type="project" value="UniProtKB-SubCell"/>
</dbReference>
<dbReference type="InterPro" id="IPR019609">
    <property type="entry name" value="Variant_surf_glycoprt_trypan_C"/>
</dbReference>
<keyword evidence="5" id="KW-0472">Membrane</keyword>
<dbReference type="GO" id="GO:0098552">
    <property type="term" value="C:side of membrane"/>
    <property type="evidence" value="ECO:0007669"/>
    <property type="project" value="UniProtKB-KW"/>
</dbReference>
<dbReference type="VEuPathDB" id="TriTrypDB:Tb427_020033300"/>
<evidence type="ECO:0000313" key="10">
    <source>
        <dbReference type="EMBL" id="APD75759.1"/>
    </source>
</evidence>
<sequence>MQATNNMKTPDRKPTRLLAAFQAHITTNRARDELQQTDLNKIKLTEVFKQAMRQIVLKAETATSPARDAELDTATATTFESPDQFSENSKAKIDNEKIPKGISGDENNPKPLGTISDIAQLYRIFFHYKDFNTKALESKISELENQINKGAAKTPEQICNDIGDSNESKCNTTCGCAYDKTGEENKKCTLSKEAKKEAANQETEGNDGENASTCAGKDERRCGTIKGSKWEGKTCKDSSFLLNNEFVLMAASFVSLMF</sequence>
<evidence type="ECO:0000256" key="1">
    <source>
        <dbReference type="ARBA" id="ARBA00002523"/>
    </source>
</evidence>
<proteinExistence type="predicted"/>
<feature type="region of interest" description="Disordered" evidence="8">
    <location>
        <begin position="197"/>
        <end position="216"/>
    </location>
</feature>
<name>A0A1J0RD11_9TRYP</name>
<dbReference type="EMBL" id="KX701803">
    <property type="protein sequence ID" value="APD75759.1"/>
    <property type="molecule type" value="Genomic_DNA"/>
</dbReference>
<dbReference type="VEuPathDB" id="TriTrypDB:Tb927.10.16220"/>
<evidence type="ECO:0000256" key="3">
    <source>
        <dbReference type="ARBA" id="ARBA00022475"/>
    </source>
</evidence>
<dbReference type="Gene3D" id="1.10.470.10">
    <property type="entry name" value="Variant Surface Glycoprotein, subunit A, domain 2"/>
    <property type="match status" value="1"/>
</dbReference>
<dbReference type="Pfam" id="PF10659">
    <property type="entry name" value="Trypan_glycop_C"/>
    <property type="match status" value="1"/>
</dbReference>
<accession>A0A1J0RD11</accession>
<reference evidence="10" key="1">
    <citation type="submission" date="2016-08" db="EMBL/GenBank/DDBJ databases">
        <title>VSG repertoire of Trypanosoma brucei EATRO 1125.</title>
        <authorList>
            <person name="Cross G.A."/>
        </authorList>
    </citation>
    <scope>NUCLEOTIDE SEQUENCE</scope>
    <source>
        <strain evidence="10">EATRO 1125</strain>
    </source>
</reference>
<evidence type="ECO:0000256" key="8">
    <source>
        <dbReference type="SAM" id="MobiDB-lite"/>
    </source>
</evidence>
<evidence type="ECO:0000256" key="7">
    <source>
        <dbReference type="ARBA" id="ARBA00023288"/>
    </source>
</evidence>